<evidence type="ECO:0000313" key="2">
    <source>
        <dbReference type="Proteomes" id="UP000266313"/>
    </source>
</evidence>
<dbReference type="KEGG" id="mmai:sS8_3623"/>
<dbReference type="OrthoDB" id="8746852at2"/>
<dbReference type="SUPFAM" id="SSF56784">
    <property type="entry name" value="HAD-like"/>
    <property type="match status" value="1"/>
</dbReference>
<accession>A0A250KV86</accession>
<gene>
    <name evidence="1" type="ORF">sS8_3623</name>
</gene>
<keyword evidence="2" id="KW-1185">Reference proteome</keyword>
<reference evidence="1 2" key="1">
    <citation type="submission" date="2016-12" db="EMBL/GenBank/DDBJ databases">
        <title>Genome sequencing of Methylocaldum marinum.</title>
        <authorList>
            <person name="Takeuchi M."/>
            <person name="Kamagata Y."/>
            <person name="Hiraoka S."/>
            <person name="Oshima K."/>
            <person name="Hattori M."/>
            <person name="Iwasaki W."/>
        </authorList>
    </citation>
    <scope>NUCLEOTIDE SEQUENCE [LARGE SCALE GENOMIC DNA]</scope>
    <source>
        <strain evidence="1 2">S8</strain>
    </source>
</reference>
<evidence type="ECO:0008006" key="3">
    <source>
        <dbReference type="Google" id="ProtNLM"/>
    </source>
</evidence>
<evidence type="ECO:0000313" key="1">
    <source>
        <dbReference type="EMBL" id="BBA35560.1"/>
    </source>
</evidence>
<dbReference type="InterPro" id="IPR023214">
    <property type="entry name" value="HAD_sf"/>
</dbReference>
<dbReference type="Proteomes" id="UP000266313">
    <property type="component" value="Chromosome"/>
</dbReference>
<dbReference type="InterPro" id="IPR024197">
    <property type="entry name" value="TPP-like"/>
</dbReference>
<dbReference type="AlphaFoldDB" id="A0A250KV86"/>
<dbReference type="EMBL" id="AP017928">
    <property type="protein sequence ID" value="BBA35560.1"/>
    <property type="molecule type" value="Genomic_DNA"/>
</dbReference>
<dbReference type="InterPro" id="IPR036412">
    <property type="entry name" value="HAD-like_sf"/>
</dbReference>
<dbReference type="Gene3D" id="3.40.50.1000">
    <property type="entry name" value="HAD superfamily/HAD-like"/>
    <property type="match status" value="1"/>
</dbReference>
<organism evidence="1 2">
    <name type="scientific">Methylocaldum marinum</name>
    <dbReference type="NCBI Taxonomy" id="1432792"/>
    <lineage>
        <taxon>Bacteria</taxon>
        <taxon>Pseudomonadati</taxon>
        <taxon>Pseudomonadota</taxon>
        <taxon>Gammaproteobacteria</taxon>
        <taxon>Methylococcales</taxon>
        <taxon>Methylococcaceae</taxon>
        <taxon>Methylocaldum</taxon>
    </lineage>
</organism>
<dbReference type="RefSeq" id="WP_119630856.1">
    <property type="nucleotide sequence ID" value="NZ_AP017928.1"/>
</dbReference>
<dbReference type="PIRSF" id="PIRSF030802">
    <property type="entry name" value="UCP030802"/>
    <property type="match status" value="1"/>
</dbReference>
<sequence length="254" mass="29196">MQAYVFLDLDDTLFQSRAKCPVEDDLYPAAFLRDGSAHSFMTAKQRALWRLLETNMTVIPTTARDWEAYRRVELPFRSWRILDYGGVIIDAAGKPDKDWSERMLPATRDALEGLQHALETARIFAAEQGLDVRVRLIEDFDLTFYLVAKFRNGREDHLDQLQREAVEPWVEAQAGAYRLHRNGNNLAVLPKALGKENAVRHLIGRLRREHGEILTFGLGDSEIDGAFLAECDYLVTPRTSQLFERTFGRFIPQR</sequence>
<name>A0A250KV86_9GAMM</name>
<protein>
    <recommendedName>
        <fullName evidence="3">Sucrose phosphatase-like domain-containing protein</fullName>
    </recommendedName>
</protein>
<proteinExistence type="predicted"/>